<dbReference type="InterPro" id="IPR007117">
    <property type="entry name" value="Expansin_CBD"/>
</dbReference>
<gene>
    <name evidence="5" type="ORF">GCM10010411_22880</name>
</gene>
<dbReference type="Gene3D" id="2.60.40.760">
    <property type="entry name" value="Expansin, cellulose-binding-like domain"/>
    <property type="match status" value="1"/>
</dbReference>
<organism evidence="5 6">
    <name type="scientific">Actinomadura fulvescens</name>
    <dbReference type="NCBI Taxonomy" id="46160"/>
    <lineage>
        <taxon>Bacteria</taxon>
        <taxon>Bacillati</taxon>
        <taxon>Actinomycetota</taxon>
        <taxon>Actinomycetes</taxon>
        <taxon>Streptosporangiales</taxon>
        <taxon>Thermomonosporaceae</taxon>
        <taxon>Actinomadura</taxon>
    </lineage>
</organism>
<dbReference type="SUPFAM" id="SSF50685">
    <property type="entry name" value="Barwin-like endoglucanases"/>
    <property type="match status" value="1"/>
</dbReference>
<dbReference type="Proteomes" id="UP001501509">
    <property type="component" value="Unassembled WGS sequence"/>
</dbReference>
<evidence type="ECO:0008006" key="7">
    <source>
        <dbReference type="Google" id="ProtNLM"/>
    </source>
</evidence>
<dbReference type="CDD" id="cd22272">
    <property type="entry name" value="DPBB_EXLX1-like"/>
    <property type="match status" value="1"/>
</dbReference>
<keyword evidence="6" id="KW-1185">Reference proteome</keyword>
<dbReference type="PANTHER" id="PTHR31836">
    <property type="match status" value="1"/>
</dbReference>
<proteinExistence type="predicted"/>
<dbReference type="Pfam" id="PF03330">
    <property type="entry name" value="DPBB_1"/>
    <property type="match status" value="1"/>
</dbReference>
<evidence type="ECO:0000313" key="5">
    <source>
        <dbReference type="EMBL" id="GAA2589416.1"/>
    </source>
</evidence>
<comment type="caution">
    <text evidence="5">The sequence shown here is derived from an EMBL/GenBank/DDBJ whole genome shotgun (WGS) entry which is preliminary data.</text>
</comment>
<dbReference type="InterPro" id="IPR036908">
    <property type="entry name" value="RlpA-like_sf"/>
</dbReference>
<evidence type="ECO:0000313" key="6">
    <source>
        <dbReference type="Proteomes" id="UP001501509"/>
    </source>
</evidence>
<evidence type="ECO:0000259" key="3">
    <source>
        <dbReference type="Pfam" id="PF01357"/>
    </source>
</evidence>
<dbReference type="EMBL" id="BAAATD010000002">
    <property type="protein sequence ID" value="GAA2589416.1"/>
    <property type="molecule type" value="Genomic_DNA"/>
</dbReference>
<feature type="domain" description="RlpA-like protein double-psi beta-barrel" evidence="4">
    <location>
        <begin position="79"/>
        <end position="130"/>
    </location>
</feature>
<dbReference type="SUPFAM" id="SSF49590">
    <property type="entry name" value="PHL pollen allergen"/>
    <property type="match status" value="1"/>
</dbReference>
<dbReference type="NCBIfam" id="NF041144">
    <property type="entry name" value="expansin_EXLX1"/>
    <property type="match status" value="1"/>
</dbReference>
<dbReference type="InterPro" id="IPR009009">
    <property type="entry name" value="RlpA-like_DPBB"/>
</dbReference>
<evidence type="ECO:0000259" key="4">
    <source>
        <dbReference type="Pfam" id="PF03330"/>
    </source>
</evidence>
<evidence type="ECO:0000256" key="1">
    <source>
        <dbReference type="ARBA" id="ARBA00022729"/>
    </source>
</evidence>
<feature type="domain" description="Expansin-like CBD" evidence="3">
    <location>
        <begin position="143"/>
        <end position="212"/>
    </location>
</feature>
<feature type="region of interest" description="Disordered" evidence="2">
    <location>
        <begin position="234"/>
        <end position="268"/>
    </location>
</feature>
<sequence length="268" mass="29122">MLFALTAGMVKLQETACASAAGPLPRADVTVEPAPPWVRRGTAAHHADWSEVLCSMGPLSPRGRYVSLSAAEFGRASLCGSYLEVAGPEGTVRVQVVDRCRVCPPGRLDLSERAFARIAGGREGVVPVRYRLVHDPRPVPRLAVRVKPGSTRGWLALLVLGHGNPISRVELRAAGRKWRTMWRGLDNHWAISRPGDGPYRVRVTDRFGNRAVLRWVAFETAAVQHSEVKLYGTFQRPEGTRPPAAPRLPAGHGPASTPSPFRISPPCA</sequence>
<dbReference type="InterPro" id="IPR051477">
    <property type="entry name" value="Expansin_CellWall"/>
</dbReference>
<dbReference type="Gene3D" id="2.40.40.10">
    <property type="entry name" value="RlpA-like domain"/>
    <property type="match status" value="1"/>
</dbReference>
<dbReference type="InterPro" id="IPR049818">
    <property type="entry name" value="Expansin_EXLX1-like"/>
</dbReference>
<protein>
    <recommendedName>
        <fullName evidence="7">Expansin-like EG45 domain-containing protein</fullName>
    </recommendedName>
</protein>
<dbReference type="InterPro" id="IPR036749">
    <property type="entry name" value="Expansin_CBD_sf"/>
</dbReference>
<accession>A0ABP6BV86</accession>
<name>A0ABP6BV86_9ACTN</name>
<dbReference type="Pfam" id="PF01357">
    <property type="entry name" value="Expansin_C"/>
    <property type="match status" value="1"/>
</dbReference>
<evidence type="ECO:0000256" key="2">
    <source>
        <dbReference type="SAM" id="MobiDB-lite"/>
    </source>
</evidence>
<reference evidence="6" key="1">
    <citation type="journal article" date="2019" name="Int. J. Syst. Evol. Microbiol.">
        <title>The Global Catalogue of Microorganisms (GCM) 10K type strain sequencing project: providing services to taxonomists for standard genome sequencing and annotation.</title>
        <authorList>
            <consortium name="The Broad Institute Genomics Platform"/>
            <consortium name="The Broad Institute Genome Sequencing Center for Infectious Disease"/>
            <person name="Wu L."/>
            <person name="Ma J."/>
        </authorList>
    </citation>
    <scope>NUCLEOTIDE SEQUENCE [LARGE SCALE GENOMIC DNA]</scope>
    <source>
        <strain evidence="6">JCM 6833</strain>
    </source>
</reference>
<dbReference type="PANTHER" id="PTHR31836:SF21">
    <property type="entry name" value="EXPANSIN-LIKE PROTEIN 7"/>
    <property type="match status" value="1"/>
</dbReference>
<keyword evidence="1" id="KW-0732">Signal</keyword>